<keyword evidence="2" id="KW-0812">Transmembrane</keyword>
<accession>A0ABU3BB71</accession>
<organism evidence="4 5">
    <name type="scientific">Spectribacter acetivorans</name>
    <dbReference type="NCBI Taxonomy" id="3075603"/>
    <lineage>
        <taxon>Bacteria</taxon>
        <taxon>Pseudomonadati</taxon>
        <taxon>Pseudomonadota</taxon>
        <taxon>Gammaproteobacteria</taxon>
        <taxon>Salinisphaerales</taxon>
        <taxon>Salinisphaeraceae</taxon>
        <taxon>Spectribacter</taxon>
    </lineage>
</organism>
<evidence type="ECO:0000256" key="2">
    <source>
        <dbReference type="SAM" id="Phobius"/>
    </source>
</evidence>
<feature type="compositionally biased region" description="Basic and acidic residues" evidence="1">
    <location>
        <begin position="687"/>
        <end position="716"/>
    </location>
</feature>
<dbReference type="EMBL" id="JAVRHY010000019">
    <property type="protein sequence ID" value="MDT0619716.1"/>
    <property type="molecule type" value="Genomic_DNA"/>
</dbReference>
<dbReference type="InterPro" id="IPR007844">
    <property type="entry name" value="AsmA"/>
</dbReference>
<feature type="domain" description="AsmA" evidence="3">
    <location>
        <begin position="1"/>
        <end position="594"/>
    </location>
</feature>
<feature type="compositionally biased region" description="Basic and acidic residues" evidence="1">
    <location>
        <begin position="728"/>
        <end position="737"/>
    </location>
</feature>
<feature type="compositionally biased region" description="Low complexity" evidence="1">
    <location>
        <begin position="745"/>
        <end position="754"/>
    </location>
</feature>
<dbReference type="Proteomes" id="UP001259982">
    <property type="component" value="Unassembled WGS sequence"/>
</dbReference>
<feature type="transmembrane region" description="Helical" evidence="2">
    <location>
        <begin position="7"/>
        <end position="30"/>
    </location>
</feature>
<feature type="region of interest" description="Disordered" evidence="1">
    <location>
        <begin position="687"/>
        <end position="754"/>
    </location>
</feature>
<evidence type="ECO:0000259" key="3">
    <source>
        <dbReference type="Pfam" id="PF05170"/>
    </source>
</evidence>
<keyword evidence="2" id="KW-0472">Membrane</keyword>
<sequence length="754" mass="79935">MKRVIKIVLIVIGVLVALIVAAAIALPLLIDPNDYRDQIGAAVEEKTGREFTMAGDISLSVFPWLGVEIGESRLANAEGFGEEPFAEIGTAEVSVRLLPLLSKRIEVGTVGLNGLRLRLARNADGTTNWDDLVEAFASEETDEEPEPEAEPEEDGGFAIESLEVGAVEVSDAAVTFRDGDKTYQLADVSLSTGTVVLGESFPVDLGFRFTSDELGIDSRTSLSADVLPDVENQFYRLSGLAVDVEAEGNAVPAGKQALSLTGNGEADLSTGRLKISDVALEGAGLSVAANVDGSDIMGKPAFTGQLTVQSFNPRTVMKNLGMDPPATSDDSVLTSAGLDTHFEAGLNSATLDQLLIEIDDSSLKGGANVADFANPDIGFQLALDKMNVDRYLPPAAEGEAEESAEPEEPAEAVSTRIELDPIKNLRLDGKITAGDLTVSKLKIQDAELAVTARDGVLEVQPLGANLYNGTLRMQSTVNAASEQPSYAIKGKLNGLQLGPLVKDLIGNEKIAALANLDIDLTTTGNTVEQIKRSLDGSIAFEFRDGQFAGFDLSRILTLARNKILGGDAGATAADGTTAFSRFAASFSVTDGLLKGGDLNLNTPVAKLGGDGSFNLVTNDLDYTVNAHVSEETDNKVLKEIAGFDIPIKLTGNLFSPSYSIDVKNALKGVARQKLDQEKAELKQKVDEEKAELREKVNKEVEEEKKKLGDKLQKELQEGLGGLFGGGKKKAEEQKAEEQPAEDAEAAQPEGETAQ</sequence>
<evidence type="ECO:0000256" key="1">
    <source>
        <dbReference type="SAM" id="MobiDB-lite"/>
    </source>
</evidence>
<evidence type="ECO:0000313" key="5">
    <source>
        <dbReference type="Proteomes" id="UP001259982"/>
    </source>
</evidence>
<proteinExistence type="predicted"/>
<dbReference type="Pfam" id="PF05170">
    <property type="entry name" value="AsmA"/>
    <property type="match status" value="1"/>
</dbReference>
<comment type="caution">
    <text evidence="4">The sequence shown here is derived from an EMBL/GenBank/DDBJ whole genome shotgun (WGS) entry which is preliminary data.</text>
</comment>
<keyword evidence="2" id="KW-1133">Transmembrane helix</keyword>
<gene>
    <name evidence="4" type="ORF">RM531_14650</name>
</gene>
<name>A0ABU3BB71_9GAMM</name>
<keyword evidence="5" id="KW-1185">Reference proteome</keyword>
<dbReference type="RefSeq" id="WP_311660328.1">
    <property type="nucleotide sequence ID" value="NZ_JAVRHY010000019.1"/>
</dbReference>
<evidence type="ECO:0000313" key="4">
    <source>
        <dbReference type="EMBL" id="MDT0619716.1"/>
    </source>
</evidence>
<dbReference type="PANTHER" id="PTHR30441:SF4">
    <property type="entry name" value="PROTEIN ASMA"/>
    <property type="match status" value="1"/>
</dbReference>
<dbReference type="InterPro" id="IPR052894">
    <property type="entry name" value="AsmA-related"/>
</dbReference>
<protein>
    <submittedName>
        <fullName evidence="4">AsmA family protein</fullName>
    </submittedName>
</protein>
<reference evidence="4 5" key="1">
    <citation type="submission" date="2023-09" db="EMBL/GenBank/DDBJ databases">
        <authorList>
            <person name="Rey-Velasco X."/>
        </authorList>
    </citation>
    <scope>NUCLEOTIDE SEQUENCE [LARGE SCALE GENOMIC DNA]</scope>
    <source>
        <strain evidence="4 5">P385</strain>
    </source>
</reference>
<dbReference type="PANTHER" id="PTHR30441">
    <property type="entry name" value="DUF748 DOMAIN-CONTAINING PROTEIN"/>
    <property type="match status" value="1"/>
</dbReference>